<dbReference type="Proteomes" id="UP000807115">
    <property type="component" value="Chromosome 8"/>
</dbReference>
<evidence type="ECO:0008006" key="5">
    <source>
        <dbReference type="Google" id="ProtNLM"/>
    </source>
</evidence>
<dbReference type="AlphaFoldDB" id="A0A921QG83"/>
<proteinExistence type="predicted"/>
<evidence type="ECO:0000313" key="4">
    <source>
        <dbReference type="Proteomes" id="UP000807115"/>
    </source>
</evidence>
<dbReference type="EMBL" id="CM027687">
    <property type="protein sequence ID" value="KAG0521283.1"/>
    <property type="molecule type" value="Genomic_DNA"/>
</dbReference>
<comment type="caution">
    <text evidence="3">The sequence shown here is derived from an EMBL/GenBank/DDBJ whole genome shotgun (WGS) entry which is preliminary data.</text>
</comment>
<feature type="domain" description="F-box protein AT5G49610-like beta-propeller" evidence="2">
    <location>
        <begin position="100"/>
        <end position="377"/>
    </location>
</feature>
<dbReference type="Pfam" id="PF00646">
    <property type="entry name" value="F-box"/>
    <property type="match status" value="1"/>
</dbReference>
<gene>
    <name evidence="3" type="ORF">BDA96_08G148100</name>
</gene>
<organism evidence="3 4">
    <name type="scientific">Sorghum bicolor</name>
    <name type="common">Sorghum</name>
    <name type="synonym">Sorghum vulgare</name>
    <dbReference type="NCBI Taxonomy" id="4558"/>
    <lineage>
        <taxon>Eukaryota</taxon>
        <taxon>Viridiplantae</taxon>
        <taxon>Streptophyta</taxon>
        <taxon>Embryophyta</taxon>
        <taxon>Tracheophyta</taxon>
        <taxon>Spermatophyta</taxon>
        <taxon>Magnoliopsida</taxon>
        <taxon>Liliopsida</taxon>
        <taxon>Poales</taxon>
        <taxon>Poaceae</taxon>
        <taxon>PACMAD clade</taxon>
        <taxon>Panicoideae</taxon>
        <taxon>Andropogonodae</taxon>
        <taxon>Andropogoneae</taxon>
        <taxon>Sorghinae</taxon>
        <taxon>Sorghum</taxon>
    </lineage>
</organism>
<dbReference type="InterPro" id="IPR036047">
    <property type="entry name" value="F-box-like_dom_sf"/>
</dbReference>
<sequence>MAAAAPTELVDDAMEEIFLRLPPAEPAHLVRAALVCRRWRRILTGGAFVHRYRAFHGAAPLLGFLDNTIDLHGARAPRFSPTSSASPFHRGPFDCICWDVLDCRHGRVLLGLFAERVNLVVWDPVTGHHQALPDPGLLPGYYSAAVLCGTARGGCGCDHLHCCRDGGGPFRVVLAGMDYFARGEDAGVRARLYCSEAAAWVASAHLPSNSHVMRKPSAVVGDDVYFQLMSAYVILRYDTARNRLSTFDPPPAHADEGGIVLMPMDGEDGDGSSQLGLAGVRGSRLCLWSTSVGAEGEGIAGWVRRGDIELMTRIPFLPYSEAQVIASAEGLGTIFFFVSTEVGLFAIDFKSGQERKVSEPGNYNNFTVFPFMSFYTPDCRSGKLPSPRRTD</sequence>
<dbReference type="PANTHER" id="PTHR32133:SF314">
    <property type="entry name" value="F-BOX DOMAIN-CONTAINING PROTEIN"/>
    <property type="match status" value="1"/>
</dbReference>
<dbReference type="EMBL" id="CM027687">
    <property type="protein sequence ID" value="KAG0521285.1"/>
    <property type="molecule type" value="Genomic_DNA"/>
</dbReference>
<dbReference type="EMBL" id="CM027687">
    <property type="protein sequence ID" value="KAG0521286.1"/>
    <property type="molecule type" value="Genomic_DNA"/>
</dbReference>
<evidence type="ECO:0000313" key="3">
    <source>
        <dbReference type="EMBL" id="KAG0521283.1"/>
    </source>
</evidence>
<dbReference type="InterPro" id="IPR056594">
    <property type="entry name" value="AT5G49610-like_b-prop"/>
</dbReference>
<evidence type="ECO:0000259" key="2">
    <source>
        <dbReference type="Pfam" id="PF23635"/>
    </source>
</evidence>
<name>A0A921QG83_SORBI</name>
<dbReference type="InterPro" id="IPR001810">
    <property type="entry name" value="F-box_dom"/>
</dbReference>
<reference evidence="3" key="2">
    <citation type="submission" date="2020-10" db="EMBL/GenBank/DDBJ databases">
        <authorList>
            <person name="Cooper E.A."/>
            <person name="Brenton Z.W."/>
            <person name="Flinn B.S."/>
            <person name="Jenkins J."/>
            <person name="Shu S."/>
            <person name="Flowers D."/>
            <person name="Luo F."/>
            <person name="Wang Y."/>
            <person name="Xia P."/>
            <person name="Barry K."/>
            <person name="Daum C."/>
            <person name="Lipzen A."/>
            <person name="Yoshinaga Y."/>
            <person name="Schmutz J."/>
            <person name="Saski C."/>
            <person name="Vermerris W."/>
            <person name="Kresovich S."/>
        </authorList>
    </citation>
    <scope>NUCLEOTIDE SEQUENCE</scope>
</reference>
<reference evidence="3" key="1">
    <citation type="journal article" date="2019" name="BMC Genomics">
        <title>A new reference genome for Sorghum bicolor reveals high levels of sequence similarity between sweet and grain genotypes: implications for the genetics of sugar metabolism.</title>
        <authorList>
            <person name="Cooper E.A."/>
            <person name="Brenton Z.W."/>
            <person name="Flinn B.S."/>
            <person name="Jenkins J."/>
            <person name="Shu S."/>
            <person name="Flowers D."/>
            <person name="Luo F."/>
            <person name="Wang Y."/>
            <person name="Xia P."/>
            <person name="Barry K."/>
            <person name="Daum C."/>
            <person name="Lipzen A."/>
            <person name="Yoshinaga Y."/>
            <person name="Schmutz J."/>
            <person name="Saski C."/>
            <person name="Vermerris W."/>
            <person name="Kresovich S."/>
        </authorList>
    </citation>
    <scope>NUCLEOTIDE SEQUENCE</scope>
</reference>
<evidence type="ECO:0000259" key="1">
    <source>
        <dbReference type="Pfam" id="PF00646"/>
    </source>
</evidence>
<protein>
    <recommendedName>
        <fullName evidence="5">F-box domain-containing protein</fullName>
    </recommendedName>
</protein>
<dbReference type="SUPFAM" id="SSF81383">
    <property type="entry name" value="F-box domain"/>
    <property type="match status" value="1"/>
</dbReference>
<dbReference type="Pfam" id="PF23635">
    <property type="entry name" value="Beta-prop_AT5G49610-like"/>
    <property type="match status" value="1"/>
</dbReference>
<dbReference type="Gene3D" id="1.20.1280.50">
    <property type="match status" value="1"/>
</dbReference>
<dbReference type="EMBL" id="CM027687">
    <property type="protein sequence ID" value="KAG0521284.1"/>
    <property type="molecule type" value="Genomic_DNA"/>
</dbReference>
<feature type="domain" description="F-box" evidence="1">
    <location>
        <begin position="8"/>
        <end position="44"/>
    </location>
</feature>
<dbReference type="PANTHER" id="PTHR32133">
    <property type="entry name" value="OS07G0120400 PROTEIN"/>
    <property type="match status" value="1"/>
</dbReference>
<accession>A0A921QG83</accession>